<reference evidence="1" key="1">
    <citation type="submission" date="2019-04" db="EMBL/GenBank/DDBJ databases">
        <title>Microbes associate with the intestines of laboratory mice.</title>
        <authorList>
            <person name="Navarre W."/>
            <person name="Wong E."/>
            <person name="Huang K."/>
            <person name="Tropini C."/>
            <person name="Ng K."/>
            <person name="Yu B."/>
        </authorList>
    </citation>
    <scope>NUCLEOTIDE SEQUENCE</scope>
    <source>
        <strain evidence="1">NM73_A23</strain>
    </source>
</reference>
<name>A0AC61QSM1_9BACT</name>
<dbReference type="Proteomes" id="UP000308886">
    <property type="component" value="Unassembled WGS sequence"/>
</dbReference>
<dbReference type="EMBL" id="SRZC01000004">
    <property type="protein sequence ID" value="TGX83368.1"/>
    <property type="molecule type" value="Genomic_DNA"/>
</dbReference>
<keyword evidence="2" id="KW-1185">Reference proteome</keyword>
<accession>A0AC61QSM1</accession>
<sequence>MKVSVIILNWNGAAMMRRFLPSVVANTDGAEIVVADNGSYDASLAMLASEFPSVRVIRLGMNYGFAEGYNRAISEVDSDYVVLLNSDVETPKGWLSPLVGYMDANQDVAACQPKLLSFNDKNSFEYAGGAGGFIDRFGYPFCRGRIFGVVEKDKGQYDDVCDIHWATGACMMVRRDVYMESGGLDARFFAHNEEIDLCWRMRLFGYRIVCVPDSCVYHFGGGTLPQGNPRKTYLNFRNNLTMLYKNLPDTRIKSVMRWRLALDYVAMLQSLLKGNIADVKAIRAARRDFNAWKSDYAPIRKRIQERACKDDNVRERCTTSYSILVKYYLRGKKYFSDL</sequence>
<proteinExistence type="predicted"/>
<gene>
    <name evidence="1" type="ORF">E5358_03700</name>
</gene>
<organism evidence="1 2">
    <name type="scientific">Palleniella muris</name>
    <dbReference type="NCBI Taxonomy" id="3038145"/>
    <lineage>
        <taxon>Bacteria</taxon>
        <taxon>Pseudomonadati</taxon>
        <taxon>Bacteroidota</taxon>
        <taxon>Bacteroidia</taxon>
        <taxon>Bacteroidales</taxon>
        <taxon>Prevotellaceae</taxon>
        <taxon>Palleniella</taxon>
    </lineage>
</organism>
<protein>
    <submittedName>
        <fullName evidence="1">Glycosyltransferase family 2 protein</fullName>
    </submittedName>
</protein>
<evidence type="ECO:0000313" key="1">
    <source>
        <dbReference type="EMBL" id="TGX83368.1"/>
    </source>
</evidence>
<evidence type="ECO:0000313" key="2">
    <source>
        <dbReference type="Proteomes" id="UP000308886"/>
    </source>
</evidence>
<comment type="caution">
    <text evidence="1">The sequence shown here is derived from an EMBL/GenBank/DDBJ whole genome shotgun (WGS) entry which is preliminary data.</text>
</comment>